<dbReference type="AlphaFoldDB" id="A0A8S3RTF4"/>
<protein>
    <submittedName>
        <fullName evidence="1">Uncharacterized protein</fullName>
    </submittedName>
</protein>
<name>A0A8S3RTF4_MYTED</name>
<sequence>MTTAMDTTALETTTPDTTTPAPLYDLIALTRFFYIDFMYEMESKPKSELKDTQYVLPFPDNNTLVLNEMLAFLNDLYNEESEAFLRDTDDFFERLSDSSLTLDSLYKLRELSGLPASANATFFDNLLEWLQNANVSKQFAYDLQDLLDSFKYVKSYIKKCNTVSRTNRN</sequence>
<keyword evidence="2" id="KW-1185">Reference proteome</keyword>
<comment type="caution">
    <text evidence="1">The sequence shown here is derived from an EMBL/GenBank/DDBJ whole genome shotgun (WGS) entry which is preliminary data.</text>
</comment>
<accession>A0A8S3RTF4</accession>
<organism evidence="1 2">
    <name type="scientific">Mytilus edulis</name>
    <name type="common">Blue mussel</name>
    <dbReference type="NCBI Taxonomy" id="6550"/>
    <lineage>
        <taxon>Eukaryota</taxon>
        <taxon>Metazoa</taxon>
        <taxon>Spiralia</taxon>
        <taxon>Lophotrochozoa</taxon>
        <taxon>Mollusca</taxon>
        <taxon>Bivalvia</taxon>
        <taxon>Autobranchia</taxon>
        <taxon>Pteriomorphia</taxon>
        <taxon>Mytilida</taxon>
        <taxon>Mytiloidea</taxon>
        <taxon>Mytilidae</taxon>
        <taxon>Mytilinae</taxon>
        <taxon>Mytilus</taxon>
    </lineage>
</organism>
<proteinExistence type="predicted"/>
<reference evidence="1" key="1">
    <citation type="submission" date="2021-03" db="EMBL/GenBank/DDBJ databases">
        <authorList>
            <person name="Bekaert M."/>
        </authorList>
    </citation>
    <scope>NUCLEOTIDE SEQUENCE</scope>
</reference>
<dbReference type="Proteomes" id="UP000683360">
    <property type="component" value="Unassembled WGS sequence"/>
</dbReference>
<evidence type="ECO:0000313" key="1">
    <source>
        <dbReference type="EMBL" id="CAG2212911.1"/>
    </source>
</evidence>
<evidence type="ECO:0000313" key="2">
    <source>
        <dbReference type="Proteomes" id="UP000683360"/>
    </source>
</evidence>
<gene>
    <name evidence="1" type="ORF">MEDL_26890</name>
</gene>
<dbReference type="EMBL" id="CAJPWZ010001319">
    <property type="protein sequence ID" value="CAG2212911.1"/>
    <property type="molecule type" value="Genomic_DNA"/>
</dbReference>